<evidence type="ECO:0000256" key="3">
    <source>
        <dbReference type="ARBA" id="ARBA00022475"/>
    </source>
</evidence>
<proteinExistence type="inferred from homology"/>
<dbReference type="GO" id="GO:0022857">
    <property type="term" value="F:transmembrane transporter activity"/>
    <property type="evidence" value="ECO:0007669"/>
    <property type="project" value="InterPro"/>
</dbReference>
<keyword evidence="4 10" id="KW-0812">Transmembrane</keyword>
<evidence type="ECO:0000256" key="6">
    <source>
        <dbReference type="ARBA" id="ARBA00023136"/>
    </source>
</evidence>
<reference evidence="12 13" key="1">
    <citation type="submission" date="2018-05" db="EMBL/GenBank/DDBJ databases">
        <title>Evolution of GPA BGCs.</title>
        <authorList>
            <person name="Waglechner N."/>
            <person name="Wright G.D."/>
        </authorList>
    </citation>
    <scope>NUCLEOTIDE SEQUENCE [LARGE SCALE GENOMIC DNA]</scope>
    <source>
        <strain evidence="12 13">A82846</strain>
    </source>
</reference>
<feature type="region of interest" description="Disordered" evidence="9">
    <location>
        <begin position="393"/>
        <end position="412"/>
    </location>
</feature>
<dbReference type="CDD" id="cd06173">
    <property type="entry name" value="MFS_MefA_like"/>
    <property type="match status" value="1"/>
</dbReference>
<dbReference type="AlphaFoldDB" id="A0A428ZUY4"/>
<dbReference type="PANTHER" id="PTHR23513">
    <property type="entry name" value="INTEGRAL MEMBRANE EFFLUX PROTEIN-RELATED"/>
    <property type="match status" value="1"/>
</dbReference>
<dbReference type="InterPro" id="IPR005829">
    <property type="entry name" value="Sugar_transporter_CS"/>
</dbReference>
<comment type="caution">
    <text evidence="12">The sequence shown here is derived from an EMBL/GenBank/DDBJ whole genome shotgun (WGS) entry which is preliminary data.</text>
</comment>
<dbReference type="Pfam" id="PF07690">
    <property type="entry name" value="MFS_1"/>
    <property type="match status" value="1"/>
</dbReference>
<comment type="subcellular location">
    <subcellularLocation>
        <location evidence="1">Cell inner membrane</location>
        <topology evidence="1">Multi-pass membrane protein</topology>
    </subcellularLocation>
</comment>
<gene>
    <name evidence="12" type="ORF">DMH04_01925</name>
</gene>
<evidence type="ECO:0000256" key="4">
    <source>
        <dbReference type="ARBA" id="ARBA00022692"/>
    </source>
</evidence>
<dbReference type="PROSITE" id="PS50850">
    <property type="entry name" value="MFS"/>
    <property type="match status" value="1"/>
</dbReference>
<keyword evidence="5 10" id="KW-1133">Transmembrane helix</keyword>
<evidence type="ECO:0000256" key="7">
    <source>
        <dbReference type="ARBA" id="ARBA00038075"/>
    </source>
</evidence>
<dbReference type="OrthoDB" id="9793136at2"/>
<feature type="transmembrane region" description="Helical" evidence="10">
    <location>
        <begin position="212"/>
        <end position="234"/>
    </location>
</feature>
<feature type="transmembrane region" description="Helical" evidence="10">
    <location>
        <begin position="246"/>
        <end position="265"/>
    </location>
</feature>
<evidence type="ECO:0000256" key="8">
    <source>
        <dbReference type="ARBA" id="ARBA00040914"/>
    </source>
</evidence>
<evidence type="ECO:0000259" key="11">
    <source>
        <dbReference type="PROSITE" id="PS50850"/>
    </source>
</evidence>
<evidence type="ECO:0000256" key="2">
    <source>
        <dbReference type="ARBA" id="ARBA00022448"/>
    </source>
</evidence>
<keyword evidence="3" id="KW-1003">Cell membrane</keyword>
<dbReference type="GO" id="GO:0005886">
    <property type="term" value="C:plasma membrane"/>
    <property type="evidence" value="ECO:0007669"/>
    <property type="project" value="UniProtKB-SubCell"/>
</dbReference>
<dbReference type="PROSITE" id="PS00216">
    <property type="entry name" value="SUGAR_TRANSPORT_1"/>
    <property type="match status" value="1"/>
</dbReference>
<dbReference type="Gene3D" id="1.20.1250.20">
    <property type="entry name" value="MFS general substrate transporter like domains"/>
    <property type="match status" value="1"/>
</dbReference>
<comment type="similarity">
    <text evidence="7">Belongs to the major facilitator superfamily. Drug:H(+) antiporter-3 (DHA3) (TC 2.A.1.21) family.</text>
</comment>
<name>A0A428ZUY4_KIBAR</name>
<feature type="transmembrane region" description="Helical" evidence="10">
    <location>
        <begin position="277"/>
        <end position="293"/>
    </location>
</feature>
<dbReference type="Proteomes" id="UP000287547">
    <property type="component" value="Unassembled WGS sequence"/>
</dbReference>
<dbReference type="PANTHER" id="PTHR23513:SF9">
    <property type="entry name" value="ENTEROBACTIN EXPORTER ENTS"/>
    <property type="match status" value="1"/>
</dbReference>
<keyword evidence="6 10" id="KW-0472">Membrane</keyword>
<accession>A0A428ZUY4</accession>
<sequence>MIAVIGLLGATGLSVAGNAITGIAIPWLVLERTGSPGLAGLLAAAALGPLALSTLFGGALIDRWGRRRLSVVADILSALAVAALPILDSTLGLNTALIAALVALGALFDGPGMAAREALRPDVARHAKVPLERVNAWGEALEGLGNLVAPGLAALFIAIAGATNTLWVTVGMFFGAVLLTRLTVPRDARHEAPDHYFRSVAEGFKYVWRQPVLRGAGLAAMLLILFVAPITIVLTAQAQSIGSPGLLGLVMTMFAVGGIVGAIVYGAIATKLRRRPVLLWGLVITGIGIMLFASGIPMAVLAALVGVAAAPINPITAVLIQERTPERLRGRVIGSVSSLALVAGPIGVSLTGALLEGAGTGLAFVLMGAGCLLAALYSAFALKDIEPRIGLPGIESSTNDESRTTKEPLTSK</sequence>
<evidence type="ECO:0000256" key="5">
    <source>
        <dbReference type="ARBA" id="ARBA00022989"/>
    </source>
</evidence>
<evidence type="ECO:0000313" key="13">
    <source>
        <dbReference type="Proteomes" id="UP000287547"/>
    </source>
</evidence>
<feature type="transmembrane region" description="Helical" evidence="10">
    <location>
        <begin position="332"/>
        <end position="355"/>
    </location>
</feature>
<evidence type="ECO:0000256" key="1">
    <source>
        <dbReference type="ARBA" id="ARBA00004429"/>
    </source>
</evidence>
<keyword evidence="2" id="KW-0813">Transport</keyword>
<evidence type="ECO:0000256" key="10">
    <source>
        <dbReference type="SAM" id="Phobius"/>
    </source>
</evidence>
<dbReference type="InterPro" id="IPR020846">
    <property type="entry name" value="MFS_dom"/>
</dbReference>
<organism evidence="12 13">
    <name type="scientific">Kibdelosporangium aridum</name>
    <dbReference type="NCBI Taxonomy" id="2030"/>
    <lineage>
        <taxon>Bacteria</taxon>
        <taxon>Bacillati</taxon>
        <taxon>Actinomycetota</taxon>
        <taxon>Actinomycetes</taxon>
        <taxon>Pseudonocardiales</taxon>
        <taxon>Pseudonocardiaceae</taxon>
        <taxon>Kibdelosporangium</taxon>
    </lineage>
</organism>
<feature type="domain" description="Major facilitator superfamily (MFS) profile" evidence="11">
    <location>
        <begin position="1"/>
        <end position="386"/>
    </location>
</feature>
<feature type="transmembrane region" description="Helical" evidence="10">
    <location>
        <begin position="166"/>
        <end position="184"/>
    </location>
</feature>
<dbReference type="InterPro" id="IPR036259">
    <property type="entry name" value="MFS_trans_sf"/>
</dbReference>
<feature type="transmembrane region" description="Helical" evidence="10">
    <location>
        <begin position="37"/>
        <end position="57"/>
    </location>
</feature>
<dbReference type="SUPFAM" id="SSF103473">
    <property type="entry name" value="MFS general substrate transporter"/>
    <property type="match status" value="1"/>
</dbReference>
<dbReference type="EMBL" id="QHKI01000001">
    <property type="protein sequence ID" value="RSM91753.1"/>
    <property type="molecule type" value="Genomic_DNA"/>
</dbReference>
<evidence type="ECO:0000313" key="12">
    <source>
        <dbReference type="EMBL" id="RSM91753.1"/>
    </source>
</evidence>
<evidence type="ECO:0000256" key="9">
    <source>
        <dbReference type="SAM" id="MobiDB-lite"/>
    </source>
</evidence>
<dbReference type="RefSeq" id="WP_037260150.1">
    <property type="nucleotide sequence ID" value="NZ_QHKI01000001.1"/>
</dbReference>
<feature type="transmembrane region" description="Helical" evidence="10">
    <location>
        <begin position="361"/>
        <end position="382"/>
    </location>
</feature>
<dbReference type="InterPro" id="IPR011701">
    <property type="entry name" value="MFS"/>
</dbReference>
<protein>
    <recommendedName>
        <fullName evidence="8">Multidrug efflux pump Tap</fullName>
    </recommendedName>
</protein>
<feature type="transmembrane region" description="Helical" evidence="10">
    <location>
        <begin position="299"/>
        <end position="320"/>
    </location>
</feature>